<dbReference type="SUPFAM" id="SSF52025">
    <property type="entry name" value="PA domain"/>
    <property type="match status" value="1"/>
</dbReference>
<evidence type="ECO:0000259" key="7">
    <source>
        <dbReference type="Pfam" id="PF04389"/>
    </source>
</evidence>
<evidence type="ECO:0000256" key="6">
    <source>
        <dbReference type="ARBA" id="ARBA00022833"/>
    </source>
</evidence>
<protein>
    <submittedName>
        <fullName evidence="8">M28 family metallopeptidase</fullName>
    </submittedName>
</protein>
<evidence type="ECO:0000313" key="9">
    <source>
        <dbReference type="Proteomes" id="UP001336835"/>
    </source>
</evidence>
<evidence type="ECO:0000256" key="5">
    <source>
        <dbReference type="ARBA" id="ARBA00022801"/>
    </source>
</evidence>
<keyword evidence="1" id="KW-0031">Aminopeptidase</keyword>
<evidence type="ECO:0000256" key="1">
    <source>
        <dbReference type="ARBA" id="ARBA00022438"/>
    </source>
</evidence>
<dbReference type="SUPFAM" id="SSF53187">
    <property type="entry name" value="Zn-dependent exopeptidases"/>
    <property type="match status" value="1"/>
</dbReference>
<organism evidence="8 9">
    <name type="scientific">Pedobacter albus</name>
    <dbReference type="NCBI Taxonomy" id="3113905"/>
    <lineage>
        <taxon>Bacteria</taxon>
        <taxon>Pseudomonadati</taxon>
        <taxon>Bacteroidota</taxon>
        <taxon>Sphingobacteriia</taxon>
        <taxon>Sphingobacteriales</taxon>
        <taxon>Sphingobacteriaceae</taxon>
        <taxon>Pedobacter</taxon>
    </lineage>
</organism>
<evidence type="ECO:0000256" key="2">
    <source>
        <dbReference type="ARBA" id="ARBA00022670"/>
    </source>
</evidence>
<dbReference type="Pfam" id="PF04389">
    <property type="entry name" value="Peptidase_M28"/>
    <property type="match status" value="1"/>
</dbReference>
<evidence type="ECO:0000256" key="4">
    <source>
        <dbReference type="ARBA" id="ARBA00022729"/>
    </source>
</evidence>
<dbReference type="PANTHER" id="PTHR12147">
    <property type="entry name" value="METALLOPEPTIDASE M28 FAMILY MEMBER"/>
    <property type="match status" value="1"/>
</dbReference>
<keyword evidence="4" id="KW-0732">Signal</keyword>
<proteinExistence type="predicted"/>
<evidence type="ECO:0000313" key="8">
    <source>
        <dbReference type="EMBL" id="MEE1943702.1"/>
    </source>
</evidence>
<dbReference type="EMBL" id="JAZDQT010000001">
    <property type="protein sequence ID" value="MEE1943702.1"/>
    <property type="molecule type" value="Genomic_DNA"/>
</dbReference>
<keyword evidence="5" id="KW-0378">Hydrolase</keyword>
<dbReference type="CDD" id="cd05660">
    <property type="entry name" value="M28_like_PA"/>
    <property type="match status" value="1"/>
</dbReference>
<keyword evidence="9" id="KW-1185">Reference proteome</keyword>
<evidence type="ECO:0000256" key="3">
    <source>
        <dbReference type="ARBA" id="ARBA00022723"/>
    </source>
</evidence>
<dbReference type="InterPro" id="IPR045175">
    <property type="entry name" value="M28_fam"/>
</dbReference>
<keyword evidence="3" id="KW-0479">Metal-binding</keyword>
<dbReference type="Gene3D" id="3.50.30.30">
    <property type="match status" value="1"/>
</dbReference>
<name>A0ABU7I2R3_9SPHI</name>
<comment type="caution">
    <text evidence="8">The sequence shown here is derived from an EMBL/GenBank/DDBJ whole genome shotgun (WGS) entry which is preliminary data.</text>
</comment>
<dbReference type="Proteomes" id="UP001336835">
    <property type="component" value="Unassembled WGS sequence"/>
</dbReference>
<accession>A0ABU7I2R3</accession>
<reference evidence="8 9" key="1">
    <citation type="submission" date="2024-01" db="EMBL/GenBank/DDBJ databases">
        <title>Pedobacter sp. nov., isolated from fresh soil.</title>
        <authorList>
            <person name="Le N.T.T."/>
        </authorList>
    </citation>
    <scope>NUCLEOTIDE SEQUENCE [LARGE SCALE GENOMIC DNA]</scope>
    <source>
        <strain evidence="8 9">KR3-3</strain>
    </source>
</reference>
<gene>
    <name evidence="8" type="ORF">VRU48_01195</name>
</gene>
<dbReference type="InterPro" id="IPR046450">
    <property type="entry name" value="PA_dom_sf"/>
</dbReference>
<keyword evidence="6" id="KW-0862">Zinc</keyword>
<dbReference type="RefSeq" id="WP_330106106.1">
    <property type="nucleotide sequence ID" value="NZ_JAZDQT010000001.1"/>
</dbReference>
<dbReference type="InterPro" id="IPR007484">
    <property type="entry name" value="Peptidase_M28"/>
</dbReference>
<dbReference type="PANTHER" id="PTHR12147:SF56">
    <property type="entry name" value="AMINOPEPTIDASE YDR415C-RELATED"/>
    <property type="match status" value="1"/>
</dbReference>
<dbReference type="CDD" id="cd04821">
    <property type="entry name" value="PA_M28_1_2"/>
    <property type="match status" value="1"/>
</dbReference>
<dbReference type="Gene3D" id="3.40.630.10">
    <property type="entry name" value="Zn peptidases"/>
    <property type="match status" value="2"/>
</dbReference>
<dbReference type="PROSITE" id="PS51257">
    <property type="entry name" value="PROKAR_LIPOPROTEIN"/>
    <property type="match status" value="1"/>
</dbReference>
<sequence length="554" mass="60305">MKKQLLVLSVGMLALASCQSSGQKSAGIEADSASLKAINDSAFAKHIAVLASDDFEGRKPFTAGETKTINYLKGEFEKLGLKPGNGDSYFQEVPMVDIKSTPAGAMMIKTVAGNTGTALTYLDDFVAATRHVTNQVKVENSEMVFAGYGIVAPEYKWNDYEGLDVKGKTVVVMVNDPGFSDTTLFKGKTMTYYGRWTYKFEEAARQGATGIIIIHDTAPASYPWSVVRSGWSKSKLYLAAKDNNSSRALMEGWITQDMAKNLFKLAGKSEDLMKQAGKPGFKPVDLGLKVSLTINNTIKKSVSNNVVAVLPGTKRADEYLIYSGHWDHLGKGEAINGDSIYNGAVDNATGTAALLLLADAFKKAKHQPERSILFIALTGEEQGLLGSEYYASHPLVPVNKTVADINIDAMEASGMTKDIVVVGYGQSELEDYLAEAAKKQERVVAKDPNPSAGSYFRSDHFNFAKVGIPALYTGNGINNVKHGEAWGKAQQEDYTKNRYHAPADNFEPAKWDFSGMVADLRLLFAVGYRLSNESTFPGWKEGSEFKAIRAKSMK</sequence>
<keyword evidence="2" id="KW-0645">Protease</keyword>
<feature type="domain" description="Peptidase M28" evidence="7">
    <location>
        <begin position="305"/>
        <end position="521"/>
    </location>
</feature>